<protein>
    <submittedName>
        <fullName evidence="1">Uncharacterized protein</fullName>
    </submittedName>
</protein>
<organism evidence="1 2">
    <name type="scientific">Sphingomonas suaedae</name>
    <dbReference type="NCBI Taxonomy" id="2599297"/>
    <lineage>
        <taxon>Bacteria</taxon>
        <taxon>Pseudomonadati</taxon>
        <taxon>Pseudomonadota</taxon>
        <taxon>Alphaproteobacteria</taxon>
        <taxon>Sphingomonadales</taxon>
        <taxon>Sphingomonadaceae</taxon>
        <taxon>Sphingomonas</taxon>
    </lineage>
</organism>
<keyword evidence="2" id="KW-1185">Reference proteome</keyword>
<dbReference type="Proteomes" id="UP000318055">
    <property type="component" value="Chromosome"/>
</dbReference>
<dbReference type="KEGG" id="ssua:FPZ54_02020"/>
<dbReference type="AlphaFoldDB" id="A0A518RBU0"/>
<name>A0A518RBU0_9SPHN</name>
<dbReference type="OrthoDB" id="981250at2"/>
<evidence type="ECO:0000313" key="2">
    <source>
        <dbReference type="Proteomes" id="UP000318055"/>
    </source>
</evidence>
<gene>
    <name evidence="1" type="ORF">FPZ54_02020</name>
</gene>
<reference evidence="1 2" key="1">
    <citation type="submission" date="2019-07" db="EMBL/GenBank/DDBJ databases">
        <title>Sphingomonas alkalisoli sp. nov., isolated from rhizosphere soil of Suaedae salsa.</title>
        <authorList>
            <person name="Zhang H."/>
            <person name="Xu L."/>
            <person name="Zhang J.-X."/>
            <person name="Sun J.-Q."/>
        </authorList>
    </citation>
    <scope>NUCLEOTIDE SEQUENCE [LARGE SCALE GENOMIC DNA]</scope>
    <source>
        <strain evidence="1 2">XS-10</strain>
    </source>
</reference>
<sequence length="121" mass="13369">MGYDLHIHRRKDWLDEGDDIELTEWEALCRSDASLEITGEATATIPQTGDVIRLSRPGMAVWTAATGSTWFWLDRGEVTTSGADSVVIAKSCEIAEALGARVQGDDGEFYRPDGSYFHDDD</sequence>
<dbReference type="EMBL" id="CP042239">
    <property type="protein sequence ID" value="QDX24925.1"/>
    <property type="molecule type" value="Genomic_DNA"/>
</dbReference>
<proteinExistence type="predicted"/>
<accession>A0A518RBU0</accession>
<dbReference type="RefSeq" id="WP_145844600.1">
    <property type="nucleotide sequence ID" value="NZ_CP042239.1"/>
</dbReference>
<evidence type="ECO:0000313" key="1">
    <source>
        <dbReference type="EMBL" id="QDX24925.1"/>
    </source>
</evidence>